<dbReference type="AlphaFoldDB" id="A0A432MI67"/>
<proteinExistence type="predicted"/>
<name>A0A432MI67_9BACT</name>
<keyword evidence="2" id="KW-1185">Reference proteome</keyword>
<sequence length="147" mass="15545">MQRRQMLGTIGMGTAAFAIAGTSRAASPASQGHEGADRIMAECAEACARAASHCLEQLRQQSGDAEKHARALAYAASCEKFCLLSYAESACGSPLAHLAHEANAQACQECARACEGIEGQVMRDCVSACRQCAEHCRQLARQANQGR</sequence>
<reference evidence="1 2" key="2">
    <citation type="submission" date="2019-01" db="EMBL/GenBank/DDBJ databases">
        <title>Tautonia sociabilis, a novel thermotolerant planctomycete of Isosphaeraceae family, isolated from a 4000 m deep subterranean habitat.</title>
        <authorList>
            <person name="Kovaleva O.L."/>
            <person name="Elcheninov A.G."/>
            <person name="Van Heerden E."/>
            <person name="Toshchakov S.V."/>
            <person name="Novikov A."/>
            <person name="Bonch-Osmolovskaya E.A."/>
            <person name="Kublanov I.V."/>
        </authorList>
    </citation>
    <scope>NUCLEOTIDE SEQUENCE [LARGE SCALE GENOMIC DNA]</scope>
    <source>
        <strain evidence="1 2">GM2012</strain>
    </source>
</reference>
<protein>
    <recommendedName>
        <fullName evidence="3">Four-helix bundle copper-binding protein</fullName>
    </recommendedName>
</protein>
<organism evidence="1 2">
    <name type="scientific">Tautonia sociabilis</name>
    <dbReference type="NCBI Taxonomy" id="2080755"/>
    <lineage>
        <taxon>Bacteria</taxon>
        <taxon>Pseudomonadati</taxon>
        <taxon>Planctomycetota</taxon>
        <taxon>Planctomycetia</taxon>
        <taxon>Isosphaerales</taxon>
        <taxon>Isosphaeraceae</taxon>
        <taxon>Tautonia</taxon>
    </lineage>
</organism>
<dbReference type="PANTHER" id="PTHR37310:SF1">
    <property type="entry name" value="CYTOPLASMIC PROTEIN"/>
    <property type="match status" value="1"/>
</dbReference>
<dbReference type="PANTHER" id="PTHR37310">
    <property type="entry name" value="CYTOPLASMIC PROTEIN-RELATED"/>
    <property type="match status" value="1"/>
</dbReference>
<dbReference type="RefSeq" id="WP_126726097.1">
    <property type="nucleotide sequence ID" value="NZ_RYZH01000026.1"/>
</dbReference>
<evidence type="ECO:0008006" key="3">
    <source>
        <dbReference type="Google" id="ProtNLM"/>
    </source>
</evidence>
<evidence type="ECO:0000313" key="2">
    <source>
        <dbReference type="Proteomes" id="UP000280296"/>
    </source>
</evidence>
<reference evidence="1 2" key="1">
    <citation type="submission" date="2018-12" db="EMBL/GenBank/DDBJ databases">
        <authorList>
            <person name="Toschakov S.V."/>
        </authorList>
    </citation>
    <scope>NUCLEOTIDE SEQUENCE [LARGE SCALE GENOMIC DNA]</scope>
    <source>
        <strain evidence="1 2">GM2012</strain>
    </source>
</reference>
<gene>
    <name evidence="1" type="ORF">TsocGM_14015</name>
</gene>
<dbReference type="Gene3D" id="1.20.1270.360">
    <property type="match status" value="1"/>
</dbReference>
<dbReference type="EMBL" id="RYZH01000026">
    <property type="protein sequence ID" value="RUL87053.1"/>
    <property type="molecule type" value="Genomic_DNA"/>
</dbReference>
<dbReference type="Proteomes" id="UP000280296">
    <property type="component" value="Unassembled WGS sequence"/>
</dbReference>
<evidence type="ECO:0000313" key="1">
    <source>
        <dbReference type="EMBL" id="RUL87053.1"/>
    </source>
</evidence>
<dbReference type="Pfam" id="PF03860">
    <property type="entry name" value="Csp"/>
    <property type="match status" value="1"/>
</dbReference>
<accession>A0A432MI67</accession>
<comment type="caution">
    <text evidence="1">The sequence shown here is derived from an EMBL/GenBank/DDBJ whole genome shotgun (WGS) entry which is preliminary data.</text>
</comment>
<dbReference type="InterPro" id="IPR005560">
    <property type="entry name" value="Csp_YhjQ"/>
</dbReference>